<protein>
    <submittedName>
        <fullName evidence="2">Predicted transcriptional regulator</fullName>
    </submittedName>
</protein>
<keyword evidence="3" id="KW-1185">Reference proteome</keyword>
<dbReference type="Pfam" id="PF01381">
    <property type="entry name" value="HTH_3"/>
    <property type="match status" value="1"/>
</dbReference>
<dbReference type="OrthoDB" id="9805309at2"/>
<organism evidence="2 3">
    <name type="scientific">Paenibacillus popilliae ATCC 14706</name>
    <dbReference type="NCBI Taxonomy" id="1212764"/>
    <lineage>
        <taxon>Bacteria</taxon>
        <taxon>Bacillati</taxon>
        <taxon>Bacillota</taxon>
        <taxon>Bacilli</taxon>
        <taxon>Bacillales</taxon>
        <taxon>Paenibacillaceae</taxon>
        <taxon>Paenibacillus</taxon>
    </lineage>
</organism>
<sequence length="82" mass="9561">MLMKEMMNKFYQMHSINKLNFKDIRENCRLTIDEVAAATGLHRRTIEKVEEDCSNVYISVLVLLCECYDISPNYIQLGSRGI</sequence>
<dbReference type="InterPro" id="IPR010982">
    <property type="entry name" value="Lambda_DNA-bd_dom_sf"/>
</dbReference>
<dbReference type="EMBL" id="BALG01000107">
    <property type="protein sequence ID" value="GAC42528.1"/>
    <property type="molecule type" value="Genomic_DNA"/>
</dbReference>
<dbReference type="GO" id="GO:0003677">
    <property type="term" value="F:DNA binding"/>
    <property type="evidence" value="ECO:0007669"/>
    <property type="project" value="InterPro"/>
</dbReference>
<evidence type="ECO:0000259" key="1">
    <source>
        <dbReference type="PROSITE" id="PS50943"/>
    </source>
</evidence>
<evidence type="ECO:0000313" key="2">
    <source>
        <dbReference type="EMBL" id="GAC42528.1"/>
    </source>
</evidence>
<accession>M9M5A6</accession>
<feature type="domain" description="HTH cro/C1-type" evidence="1">
    <location>
        <begin position="21"/>
        <end position="75"/>
    </location>
</feature>
<gene>
    <name evidence="2" type="ORF">PPOP_1885</name>
</gene>
<dbReference type="Proteomes" id="UP000029453">
    <property type="component" value="Unassembled WGS sequence"/>
</dbReference>
<evidence type="ECO:0000313" key="3">
    <source>
        <dbReference type="Proteomes" id="UP000029453"/>
    </source>
</evidence>
<comment type="caution">
    <text evidence="2">The sequence shown here is derived from an EMBL/GenBank/DDBJ whole genome shotgun (WGS) entry which is preliminary data.</text>
</comment>
<dbReference type="PROSITE" id="PS50943">
    <property type="entry name" value="HTH_CROC1"/>
    <property type="match status" value="1"/>
</dbReference>
<dbReference type="SUPFAM" id="SSF47413">
    <property type="entry name" value="lambda repressor-like DNA-binding domains"/>
    <property type="match status" value="1"/>
</dbReference>
<dbReference type="SMART" id="SM00530">
    <property type="entry name" value="HTH_XRE"/>
    <property type="match status" value="1"/>
</dbReference>
<dbReference type="InterPro" id="IPR001387">
    <property type="entry name" value="Cro/C1-type_HTH"/>
</dbReference>
<name>M9M5A6_PAEPP</name>
<dbReference type="Gene3D" id="1.10.260.40">
    <property type="entry name" value="lambda repressor-like DNA-binding domains"/>
    <property type="match status" value="1"/>
</dbReference>
<proteinExistence type="predicted"/>
<dbReference type="AlphaFoldDB" id="M9M5A6"/>
<dbReference type="CDD" id="cd00093">
    <property type="entry name" value="HTH_XRE"/>
    <property type="match status" value="1"/>
</dbReference>
<reference evidence="2 3" key="1">
    <citation type="submission" date="2012-10" db="EMBL/GenBank/DDBJ databases">
        <title>Draft Genome Sequence of Paenibacillus popilliae ATCC 14706T.</title>
        <authorList>
            <person name="Iiyama K."/>
            <person name="Mori K."/>
            <person name="Mon H."/>
            <person name="Chieda Y."/>
            <person name="Lee J.M."/>
            <person name="Kusakabe T."/>
            <person name="Tashiro K."/>
            <person name="Asano S."/>
            <person name="Yasunaga-Aoki C."/>
            <person name="Shimizu S."/>
        </authorList>
    </citation>
    <scope>NUCLEOTIDE SEQUENCE [LARGE SCALE GENOMIC DNA]</scope>
    <source>
        <strain evidence="2 3">ATCC 14706</strain>
    </source>
</reference>